<dbReference type="AlphaFoldDB" id="A0A6A6J084"/>
<dbReference type="InterPro" id="IPR027417">
    <property type="entry name" value="P-loop_NTPase"/>
</dbReference>
<feature type="domain" description="GPI inositol-deacylase winged helix" evidence="3">
    <location>
        <begin position="467"/>
        <end position="545"/>
    </location>
</feature>
<dbReference type="Proteomes" id="UP000800094">
    <property type="component" value="Unassembled WGS sequence"/>
</dbReference>
<feature type="repeat" description="ANK" evidence="2">
    <location>
        <begin position="848"/>
        <end position="881"/>
    </location>
</feature>
<evidence type="ECO:0000313" key="5">
    <source>
        <dbReference type="EMBL" id="KAF2255908.1"/>
    </source>
</evidence>
<evidence type="ECO:0000259" key="3">
    <source>
        <dbReference type="Pfam" id="PF22939"/>
    </source>
</evidence>
<dbReference type="PANTHER" id="PTHR10039:SF15">
    <property type="entry name" value="NACHT DOMAIN-CONTAINING PROTEIN"/>
    <property type="match status" value="1"/>
</dbReference>
<keyword evidence="2" id="KW-0040">ANK repeat</keyword>
<evidence type="ECO:0000313" key="6">
    <source>
        <dbReference type="Proteomes" id="UP000800094"/>
    </source>
</evidence>
<dbReference type="PROSITE" id="PS50297">
    <property type="entry name" value="ANK_REP_REGION"/>
    <property type="match status" value="1"/>
</dbReference>
<dbReference type="OrthoDB" id="195446at2759"/>
<dbReference type="InterPro" id="IPR056884">
    <property type="entry name" value="NPHP3-like_N"/>
</dbReference>
<keyword evidence="1" id="KW-0677">Repeat</keyword>
<reference evidence="5" key="1">
    <citation type="journal article" date="2020" name="Stud. Mycol.">
        <title>101 Dothideomycetes genomes: a test case for predicting lifestyles and emergence of pathogens.</title>
        <authorList>
            <person name="Haridas S."/>
            <person name="Albert R."/>
            <person name="Binder M."/>
            <person name="Bloem J."/>
            <person name="Labutti K."/>
            <person name="Salamov A."/>
            <person name="Andreopoulos B."/>
            <person name="Baker S."/>
            <person name="Barry K."/>
            <person name="Bills G."/>
            <person name="Bluhm B."/>
            <person name="Cannon C."/>
            <person name="Castanera R."/>
            <person name="Culley D."/>
            <person name="Daum C."/>
            <person name="Ezra D."/>
            <person name="Gonzalez J."/>
            <person name="Henrissat B."/>
            <person name="Kuo A."/>
            <person name="Liang C."/>
            <person name="Lipzen A."/>
            <person name="Lutzoni F."/>
            <person name="Magnuson J."/>
            <person name="Mondo S."/>
            <person name="Nolan M."/>
            <person name="Ohm R."/>
            <person name="Pangilinan J."/>
            <person name="Park H.-J."/>
            <person name="Ramirez L."/>
            <person name="Alfaro M."/>
            <person name="Sun H."/>
            <person name="Tritt A."/>
            <person name="Yoshinaga Y."/>
            <person name="Zwiers L.-H."/>
            <person name="Turgeon B."/>
            <person name="Goodwin S."/>
            <person name="Spatafora J."/>
            <person name="Crous P."/>
            <person name="Grigoriev I."/>
        </authorList>
    </citation>
    <scope>NUCLEOTIDE SEQUENCE</scope>
    <source>
        <strain evidence="5">CBS 122368</strain>
    </source>
</reference>
<dbReference type="SMART" id="SM00248">
    <property type="entry name" value="ANK"/>
    <property type="match status" value="8"/>
</dbReference>
<organism evidence="5 6">
    <name type="scientific">Trematosphaeria pertusa</name>
    <dbReference type="NCBI Taxonomy" id="390896"/>
    <lineage>
        <taxon>Eukaryota</taxon>
        <taxon>Fungi</taxon>
        <taxon>Dikarya</taxon>
        <taxon>Ascomycota</taxon>
        <taxon>Pezizomycotina</taxon>
        <taxon>Dothideomycetes</taxon>
        <taxon>Pleosporomycetidae</taxon>
        <taxon>Pleosporales</taxon>
        <taxon>Massarineae</taxon>
        <taxon>Trematosphaeriaceae</taxon>
        <taxon>Trematosphaeria</taxon>
    </lineage>
</organism>
<dbReference type="GeneID" id="54585783"/>
<dbReference type="InterPro" id="IPR054471">
    <property type="entry name" value="GPIID_WHD"/>
</dbReference>
<dbReference type="InterPro" id="IPR036770">
    <property type="entry name" value="Ankyrin_rpt-contain_sf"/>
</dbReference>
<gene>
    <name evidence="5" type="ORF">BU26DRAFT_557401</name>
</gene>
<dbReference type="EMBL" id="ML987189">
    <property type="protein sequence ID" value="KAF2255908.1"/>
    <property type="molecule type" value="Genomic_DNA"/>
</dbReference>
<name>A0A6A6J084_9PLEO</name>
<evidence type="ECO:0000256" key="2">
    <source>
        <dbReference type="PROSITE-ProRule" id="PRU00023"/>
    </source>
</evidence>
<sequence length="1040" mass="116436">MSFGFGIGDLAAVVRLADEVRKRFVDAPSQYRAIRNDIKSLSVLLMDIEDTLPHRELSTQREQELHEVQHRCLEVLEELKQELAKYPGLGAEGKGKRESLRDAWKRLRWDQNELDGFRNRLALCISGFSAFVQCLTSDTMFKIKAEVSRLNQREDDREQREKRKKILDWFSKADHASQQRDVLAKRQEGTGLWLLNSDEFQKWLTEPSSTMLCPGIPGAGKTILSAIIINHLHEMFREDPAIGVAHFYFNYQGNQEQGHEAVVGSLLRQLLENIEILPAEILDLYGRHEKVPSRPSLEDLLAAFQTTVATYTRTFIALDALDDYDVTDYTGLKLMVSNLLHQQRTSAYNLVATSRPISEITSQFRGYIVKEIRAHEDDVEAYVDSRMHELLRGHIVKYSELQQLVKAEVLHATDGMFLLAHLHMDSLKGFPRRGDLRRAVHDLPKGGEGLHKTYDQAMERIERQSEANRALVRNILMWVIHAQRALSVQELVEALAIEPGATQLNVELCPEPEDLDSLCAGLVVVDHNTEMVRLVHYTAQEYFQQKNPFPGAHTALLAACTAYLSFDTFSAQLAIAGFPMWGLLKPHAFYLYAAGFWSCHAGVSNSIPKSAIAFLKSSSISLQNALEVHRCVVERGSMIPNGVKFGSKMLGVHVAAYYGLNSILDNMIESGQTPDAKDVWAQTPLFYAAFRNHAHTVNYLLHRHGLDPNYARYDRRTPLSLALKNRSLASARTILDHSRTNLKDVHDHAEAPPFGSTKRPYRLLVSNGYDARDGDMGPRDALATAIFWRQKEAVRWILARDESDCTSGNQTGCDISRALMEAFRIGNREIVEALFEKYTGDFQEKAINGRSMLSCAAEGGLVELAMRFLTEHGAEADSKDSEGRTPLCYAMRSYTRMTCNQDMLELLVAHGADPTVVEANAYSPMGFAVGLELVEIVEFFLARSFHASLDSDNRGGLFSLQLALGLAISSVAPSILKLLVSKYGADLEHVDADGHTPLYWAVRYKDRGVASKEIYEYCTAALERGPEHGSSAGSSTNSAG</sequence>
<dbReference type="Gene3D" id="3.40.50.300">
    <property type="entry name" value="P-loop containing nucleotide triphosphate hydrolases"/>
    <property type="match status" value="1"/>
</dbReference>
<dbReference type="Pfam" id="PF22939">
    <property type="entry name" value="WHD_GPIID"/>
    <property type="match status" value="1"/>
</dbReference>
<keyword evidence="6" id="KW-1185">Reference proteome</keyword>
<dbReference type="SUPFAM" id="SSF48403">
    <property type="entry name" value="Ankyrin repeat"/>
    <property type="match status" value="1"/>
</dbReference>
<feature type="domain" description="Nephrocystin 3-like N-terminal" evidence="4">
    <location>
        <begin position="189"/>
        <end position="355"/>
    </location>
</feature>
<proteinExistence type="predicted"/>
<dbReference type="PROSITE" id="PS50088">
    <property type="entry name" value="ANK_REPEAT"/>
    <property type="match status" value="1"/>
</dbReference>
<dbReference type="Pfam" id="PF12796">
    <property type="entry name" value="Ank_2"/>
    <property type="match status" value="2"/>
</dbReference>
<dbReference type="Pfam" id="PF24883">
    <property type="entry name" value="NPHP3_N"/>
    <property type="match status" value="1"/>
</dbReference>
<protein>
    <submittedName>
        <fullName evidence="5">Ankyrin</fullName>
    </submittedName>
</protein>
<dbReference type="InterPro" id="IPR002110">
    <property type="entry name" value="Ankyrin_rpt"/>
</dbReference>
<dbReference type="PANTHER" id="PTHR10039">
    <property type="entry name" value="AMELOGENIN"/>
    <property type="match status" value="1"/>
</dbReference>
<evidence type="ECO:0000256" key="1">
    <source>
        <dbReference type="ARBA" id="ARBA00022737"/>
    </source>
</evidence>
<evidence type="ECO:0000259" key="4">
    <source>
        <dbReference type="Pfam" id="PF24883"/>
    </source>
</evidence>
<dbReference type="RefSeq" id="XP_033690912.1">
    <property type="nucleotide sequence ID" value="XM_033832453.1"/>
</dbReference>
<accession>A0A6A6J084</accession>
<dbReference type="Gene3D" id="1.25.40.20">
    <property type="entry name" value="Ankyrin repeat-containing domain"/>
    <property type="match status" value="2"/>
</dbReference>